<name>A0AA36MFA1_CYLNA</name>
<comment type="caution">
    <text evidence="2">The sequence shown here is derived from an EMBL/GenBank/DDBJ whole genome shotgun (WGS) entry which is preliminary data.</text>
</comment>
<evidence type="ECO:0000256" key="1">
    <source>
        <dbReference type="SAM" id="Phobius"/>
    </source>
</evidence>
<keyword evidence="1" id="KW-1133">Transmembrane helix</keyword>
<proteinExistence type="predicted"/>
<dbReference type="EMBL" id="CATQJL010000316">
    <property type="protein sequence ID" value="CAJ0608165.1"/>
    <property type="molecule type" value="Genomic_DNA"/>
</dbReference>
<sequence length="145" mass="16033">MQRAGRAGRSKPGKCLRRSLFRYMLTSFLRYPVFQNLMYEKVCLAHHDQDLSFCSNVSAYYSDQVIQAGRNHFYFLSSIVLLPSFLSTLALEAVTILSYGAKTASTTRRSIRIAGLEGATGLGGTIGYAVSGTIREQASILNFAF</sequence>
<dbReference type="Proteomes" id="UP001176961">
    <property type="component" value="Unassembled WGS sequence"/>
</dbReference>
<evidence type="ECO:0000313" key="2">
    <source>
        <dbReference type="EMBL" id="CAJ0608165.1"/>
    </source>
</evidence>
<keyword evidence="1" id="KW-0812">Transmembrane</keyword>
<protein>
    <submittedName>
        <fullName evidence="2">Uncharacterized protein</fullName>
    </submittedName>
</protein>
<reference evidence="2" key="1">
    <citation type="submission" date="2023-07" db="EMBL/GenBank/DDBJ databases">
        <authorList>
            <consortium name="CYATHOMIX"/>
        </authorList>
    </citation>
    <scope>NUCLEOTIDE SEQUENCE</scope>
    <source>
        <strain evidence="2">N/A</strain>
    </source>
</reference>
<organism evidence="2 3">
    <name type="scientific">Cylicocyclus nassatus</name>
    <name type="common">Nematode worm</name>
    <dbReference type="NCBI Taxonomy" id="53992"/>
    <lineage>
        <taxon>Eukaryota</taxon>
        <taxon>Metazoa</taxon>
        <taxon>Ecdysozoa</taxon>
        <taxon>Nematoda</taxon>
        <taxon>Chromadorea</taxon>
        <taxon>Rhabditida</taxon>
        <taxon>Rhabditina</taxon>
        <taxon>Rhabditomorpha</taxon>
        <taxon>Strongyloidea</taxon>
        <taxon>Strongylidae</taxon>
        <taxon>Cylicocyclus</taxon>
    </lineage>
</organism>
<accession>A0AA36MFA1</accession>
<dbReference type="AlphaFoldDB" id="A0AA36MFA1"/>
<keyword evidence="3" id="KW-1185">Reference proteome</keyword>
<keyword evidence="1" id="KW-0472">Membrane</keyword>
<gene>
    <name evidence="2" type="ORF">CYNAS_LOCUS20148</name>
</gene>
<feature type="transmembrane region" description="Helical" evidence="1">
    <location>
        <begin position="73"/>
        <end position="99"/>
    </location>
</feature>
<evidence type="ECO:0000313" key="3">
    <source>
        <dbReference type="Proteomes" id="UP001176961"/>
    </source>
</evidence>